<dbReference type="NCBIfam" id="NF037995">
    <property type="entry name" value="TRAP_S1"/>
    <property type="match status" value="1"/>
</dbReference>
<gene>
    <name evidence="5" type="ORF">IC609_08390</name>
</gene>
<dbReference type="AlphaFoldDB" id="A0A927FIC2"/>
<dbReference type="CDD" id="cd13679">
    <property type="entry name" value="PBP2_TRAP_YiaO_like"/>
    <property type="match status" value="1"/>
</dbReference>
<dbReference type="SUPFAM" id="SSF53850">
    <property type="entry name" value="Periplasmic binding protein-like II"/>
    <property type="match status" value="1"/>
</dbReference>
<feature type="signal peptide" evidence="4">
    <location>
        <begin position="1"/>
        <end position="23"/>
    </location>
</feature>
<dbReference type="GO" id="GO:0055085">
    <property type="term" value="P:transmembrane transport"/>
    <property type="evidence" value="ECO:0007669"/>
    <property type="project" value="InterPro"/>
</dbReference>
<dbReference type="EMBL" id="JACYFT010000002">
    <property type="protein sequence ID" value="MBD8050562.1"/>
    <property type="molecule type" value="Genomic_DNA"/>
</dbReference>
<evidence type="ECO:0000313" key="5">
    <source>
        <dbReference type="EMBL" id="MBD8050562.1"/>
    </source>
</evidence>
<dbReference type="PANTHER" id="PTHR33376:SF7">
    <property type="entry name" value="C4-DICARBOXYLATE-BINDING PROTEIN DCTB"/>
    <property type="match status" value="1"/>
</dbReference>
<dbReference type="InterPro" id="IPR018389">
    <property type="entry name" value="DctP_fam"/>
</dbReference>
<dbReference type="Proteomes" id="UP000647424">
    <property type="component" value="Unassembled WGS sequence"/>
</dbReference>
<dbReference type="PANTHER" id="PTHR33376">
    <property type="match status" value="1"/>
</dbReference>
<evidence type="ECO:0000313" key="6">
    <source>
        <dbReference type="Proteomes" id="UP000647424"/>
    </source>
</evidence>
<organism evidence="5 6">
    <name type="scientific">Limnohabitans radicicola</name>
    <dbReference type="NCBI Taxonomy" id="2771427"/>
    <lineage>
        <taxon>Bacteria</taxon>
        <taxon>Pseudomonadati</taxon>
        <taxon>Pseudomonadota</taxon>
        <taxon>Betaproteobacteria</taxon>
        <taxon>Burkholderiales</taxon>
        <taxon>Comamonadaceae</taxon>
        <taxon>Limnohabitans</taxon>
    </lineage>
</organism>
<comment type="caution">
    <text evidence="5">The sequence shown here is derived from an EMBL/GenBank/DDBJ whole genome shotgun (WGS) entry which is preliminary data.</text>
</comment>
<evidence type="ECO:0000256" key="1">
    <source>
        <dbReference type="ARBA" id="ARBA00009023"/>
    </source>
</evidence>
<feature type="chain" id="PRO_5037710514" evidence="4">
    <location>
        <begin position="24"/>
        <end position="344"/>
    </location>
</feature>
<reference evidence="5" key="1">
    <citation type="submission" date="2020-09" db="EMBL/GenBank/DDBJ databases">
        <title>Genome seq and assembly of Limnohabitants sp.</title>
        <authorList>
            <person name="Chhetri G."/>
        </authorList>
    </citation>
    <scope>NUCLEOTIDE SEQUENCE</scope>
    <source>
        <strain evidence="5">JUR4</strain>
    </source>
</reference>
<evidence type="ECO:0000256" key="2">
    <source>
        <dbReference type="ARBA" id="ARBA00022448"/>
    </source>
</evidence>
<dbReference type="InterPro" id="IPR038404">
    <property type="entry name" value="TRAP_DctP_sf"/>
</dbReference>
<accession>A0A927FIC2</accession>
<proteinExistence type="inferred from homology"/>
<evidence type="ECO:0000256" key="3">
    <source>
        <dbReference type="ARBA" id="ARBA00022729"/>
    </source>
</evidence>
<sequence>MKRIFIKTLIASVALTAAGVSLAQDSKTIKFANQNAAGHPIVLGMEKFKEIVEKQSGGKIKVNVFPGGTLGSDQANVSAIQGGTLEMASMNSGIFANQVKEFAIFDFPFMFGSAKEADAVVDGPIGKKLHAKLEDKGIVGLGYYELGFRHISNSKRPIQKVEDLEGLKLRVIPNPINVDWVKALGANPTPLPFPELYAALEQKAVDGQENPVATINGAKLYEVQKNLVLTGHQYNPQSVIISKKFWEKLSAAEKKIVGDAVSESAKYQREQSRKLEASLLDNLKKNGMQVTQLSEAEMAKMRDKMRPVTAKYGVTVGQDMVKEVQAEIEKARNAAAAPAKKSGK</sequence>
<evidence type="ECO:0000256" key="4">
    <source>
        <dbReference type="SAM" id="SignalP"/>
    </source>
</evidence>
<dbReference type="NCBIfam" id="TIGR00787">
    <property type="entry name" value="dctP"/>
    <property type="match status" value="1"/>
</dbReference>
<keyword evidence="3 4" id="KW-0732">Signal</keyword>
<dbReference type="Gene3D" id="3.40.190.170">
    <property type="entry name" value="Bacterial extracellular solute-binding protein, family 7"/>
    <property type="match status" value="1"/>
</dbReference>
<comment type="similarity">
    <text evidence="1">Belongs to the bacterial solute-binding protein 7 family.</text>
</comment>
<dbReference type="InterPro" id="IPR004682">
    <property type="entry name" value="TRAP_DctP"/>
</dbReference>
<name>A0A927FIC2_9BURK</name>
<keyword evidence="2" id="KW-0813">Transport</keyword>
<dbReference type="Pfam" id="PF03480">
    <property type="entry name" value="DctP"/>
    <property type="match status" value="1"/>
</dbReference>
<dbReference type="RefSeq" id="WP_191819063.1">
    <property type="nucleotide sequence ID" value="NZ_JACYFT010000002.1"/>
</dbReference>
<protein>
    <submittedName>
        <fullName evidence="5">TRAP transporter substrate-binding protein</fullName>
    </submittedName>
</protein>
<keyword evidence="6" id="KW-1185">Reference proteome</keyword>
<dbReference type="GO" id="GO:0030288">
    <property type="term" value="C:outer membrane-bounded periplasmic space"/>
    <property type="evidence" value="ECO:0007669"/>
    <property type="project" value="InterPro"/>
</dbReference>
<dbReference type="PIRSF" id="PIRSF006470">
    <property type="entry name" value="DctB"/>
    <property type="match status" value="1"/>
</dbReference>